<evidence type="ECO:0000313" key="2">
    <source>
        <dbReference type="Proteomes" id="UP001597163"/>
    </source>
</evidence>
<dbReference type="Proteomes" id="UP001597163">
    <property type="component" value="Unassembled WGS sequence"/>
</dbReference>
<comment type="caution">
    <text evidence="1">The sequence shown here is derived from an EMBL/GenBank/DDBJ whole genome shotgun (WGS) entry which is preliminary data.</text>
</comment>
<evidence type="ECO:0000313" key="1">
    <source>
        <dbReference type="EMBL" id="MFD1162761.1"/>
    </source>
</evidence>
<organism evidence="1 2">
    <name type="scientific">Hwangdonia seohaensis</name>
    <dbReference type="NCBI Taxonomy" id="1240727"/>
    <lineage>
        <taxon>Bacteria</taxon>
        <taxon>Pseudomonadati</taxon>
        <taxon>Bacteroidota</taxon>
        <taxon>Flavobacteriia</taxon>
        <taxon>Flavobacteriales</taxon>
        <taxon>Flavobacteriaceae</taxon>
        <taxon>Hwangdonia</taxon>
    </lineage>
</organism>
<evidence type="ECO:0008006" key="3">
    <source>
        <dbReference type="Google" id="ProtNLM"/>
    </source>
</evidence>
<name>A0ABW3RCN9_9FLAO</name>
<protein>
    <recommendedName>
        <fullName evidence="3">Carboxypeptidase-like regulatory domain-containing protein</fullName>
    </recommendedName>
</protein>
<gene>
    <name evidence="1" type="ORF">ACFQ2E_10055</name>
</gene>
<proteinExistence type="predicted"/>
<accession>A0ABW3RCN9</accession>
<sequence length="266" mass="29850">MQNIKYLTFLLLLFGFKVAVSQSVEIYGKVESDVGVENIHVINKTAQVFTTTNKRGEFKITAKLNDTLVFSSVQHIPKYMVVGNHTILNRTLTVKLKEQINELGEVLVGKILSGDLLLDIEQIEGEPPINFYDVGIPGYTGKLATQSERRLHEAGEFKPKMLLGLLGGGIPLNPILNGISGRTKELKNRVEIEAKEALLERIKSRLQKDFLALNELEADKVADFFYFCADDAGFMERCNGKTDIEILEFLQEKLKAYKANLELVTD</sequence>
<dbReference type="SUPFAM" id="SSF49464">
    <property type="entry name" value="Carboxypeptidase regulatory domain-like"/>
    <property type="match status" value="1"/>
</dbReference>
<reference evidence="2" key="1">
    <citation type="journal article" date="2019" name="Int. J. Syst. Evol. Microbiol.">
        <title>The Global Catalogue of Microorganisms (GCM) 10K type strain sequencing project: providing services to taxonomists for standard genome sequencing and annotation.</title>
        <authorList>
            <consortium name="The Broad Institute Genomics Platform"/>
            <consortium name="The Broad Institute Genome Sequencing Center for Infectious Disease"/>
            <person name="Wu L."/>
            <person name="Ma J."/>
        </authorList>
    </citation>
    <scope>NUCLEOTIDE SEQUENCE [LARGE SCALE GENOMIC DNA]</scope>
    <source>
        <strain evidence="2">CCUG 63246</strain>
    </source>
</reference>
<dbReference type="RefSeq" id="WP_311939539.1">
    <property type="nucleotide sequence ID" value="NZ_JAVSCK010000003.1"/>
</dbReference>
<dbReference type="InterPro" id="IPR008969">
    <property type="entry name" value="CarboxyPept-like_regulatory"/>
</dbReference>
<dbReference type="EMBL" id="JBHTLJ010000003">
    <property type="protein sequence ID" value="MFD1162761.1"/>
    <property type="molecule type" value="Genomic_DNA"/>
</dbReference>
<keyword evidence="2" id="KW-1185">Reference proteome</keyword>